<dbReference type="InterPro" id="IPR050229">
    <property type="entry name" value="GlpE_sulfurtransferase"/>
</dbReference>
<reference evidence="2" key="1">
    <citation type="submission" date="2020-09" db="EMBL/GenBank/DDBJ databases">
        <title>Bacillus faecalis sp. nov., a moderately halophilic bacterium isolated from cow faeces.</title>
        <authorList>
            <person name="Jiang L."/>
            <person name="Lee J."/>
        </authorList>
    </citation>
    <scope>NUCLEOTIDE SEQUENCE</scope>
    <source>
        <strain evidence="2">AGMB 02131</strain>
    </source>
</reference>
<dbReference type="Gene3D" id="3.40.250.10">
    <property type="entry name" value="Rhodanese-like domain"/>
    <property type="match status" value="1"/>
</dbReference>
<dbReference type="PROSITE" id="PS50206">
    <property type="entry name" value="RHODANESE_3"/>
    <property type="match status" value="1"/>
</dbReference>
<dbReference type="CDD" id="cd00158">
    <property type="entry name" value="RHOD"/>
    <property type="match status" value="1"/>
</dbReference>
<dbReference type="SUPFAM" id="SSF52821">
    <property type="entry name" value="Rhodanese/Cell cycle control phosphatase"/>
    <property type="match status" value="1"/>
</dbReference>
<evidence type="ECO:0000313" key="3">
    <source>
        <dbReference type="Proteomes" id="UP000602076"/>
    </source>
</evidence>
<dbReference type="InterPro" id="IPR036873">
    <property type="entry name" value="Rhodanese-like_dom_sf"/>
</dbReference>
<organism evidence="2 3">
    <name type="scientific">Peribacillus faecalis</name>
    <dbReference type="NCBI Taxonomy" id="2772559"/>
    <lineage>
        <taxon>Bacteria</taxon>
        <taxon>Bacillati</taxon>
        <taxon>Bacillota</taxon>
        <taxon>Bacilli</taxon>
        <taxon>Bacillales</taxon>
        <taxon>Bacillaceae</taxon>
        <taxon>Peribacillus</taxon>
    </lineage>
</organism>
<dbReference type="EMBL" id="JACXSI010000070">
    <property type="protein sequence ID" value="MBD3110521.1"/>
    <property type="molecule type" value="Genomic_DNA"/>
</dbReference>
<name>A0A927CZF0_9BACI</name>
<sequence length="101" mass="11166">MSEIKTITAGELQAKVEAEEVLNIIDVREDFEVANGMIPNAIHIPMNTIPEKLDVFDSEQTYYIICAGGVRSENVCHYLIANGIQAVNMEGGMYSWSGEVE</sequence>
<dbReference type="Pfam" id="PF00581">
    <property type="entry name" value="Rhodanese"/>
    <property type="match status" value="1"/>
</dbReference>
<feature type="domain" description="Rhodanese" evidence="1">
    <location>
        <begin position="18"/>
        <end position="101"/>
    </location>
</feature>
<dbReference type="RefSeq" id="WP_191000055.1">
    <property type="nucleotide sequence ID" value="NZ_JACXSI010000070.1"/>
</dbReference>
<proteinExistence type="predicted"/>
<dbReference type="PANTHER" id="PTHR43031">
    <property type="entry name" value="FAD-DEPENDENT OXIDOREDUCTASE"/>
    <property type="match status" value="1"/>
</dbReference>
<dbReference type="Proteomes" id="UP000602076">
    <property type="component" value="Unassembled WGS sequence"/>
</dbReference>
<keyword evidence="3" id="KW-1185">Reference proteome</keyword>
<dbReference type="AlphaFoldDB" id="A0A927CZF0"/>
<gene>
    <name evidence="2" type="ORF">IEO70_19525</name>
</gene>
<protein>
    <submittedName>
        <fullName evidence="2">Rhodanese-like domain-containing protein</fullName>
    </submittedName>
</protein>
<dbReference type="InterPro" id="IPR001763">
    <property type="entry name" value="Rhodanese-like_dom"/>
</dbReference>
<dbReference type="PANTHER" id="PTHR43031:SF17">
    <property type="entry name" value="SULFURTRANSFERASE YTWF-RELATED"/>
    <property type="match status" value="1"/>
</dbReference>
<comment type="caution">
    <text evidence="2">The sequence shown here is derived from an EMBL/GenBank/DDBJ whole genome shotgun (WGS) entry which is preliminary data.</text>
</comment>
<evidence type="ECO:0000313" key="2">
    <source>
        <dbReference type="EMBL" id="MBD3110521.1"/>
    </source>
</evidence>
<dbReference type="SMART" id="SM00450">
    <property type="entry name" value="RHOD"/>
    <property type="match status" value="1"/>
</dbReference>
<evidence type="ECO:0000259" key="1">
    <source>
        <dbReference type="PROSITE" id="PS50206"/>
    </source>
</evidence>
<accession>A0A927CZF0</accession>